<evidence type="ECO:0000256" key="1">
    <source>
        <dbReference type="SAM" id="MobiDB-lite"/>
    </source>
</evidence>
<name>A0A820FHQ9_9BILA</name>
<gene>
    <name evidence="2" type="ORF">OVN521_LOCUS29610</name>
</gene>
<protein>
    <submittedName>
        <fullName evidence="2">Uncharacterized protein</fullName>
    </submittedName>
</protein>
<proteinExistence type="predicted"/>
<comment type="caution">
    <text evidence="2">The sequence shown here is derived from an EMBL/GenBank/DDBJ whole genome shotgun (WGS) entry which is preliminary data.</text>
</comment>
<feature type="region of interest" description="Disordered" evidence="1">
    <location>
        <begin position="1"/>
        <end position="53"/>
    </location>
</feature>
<sequence length="152" mass="16785">MTMNATLTGSIAVGKELNPTTTSSDSTIKKTTTDTSNKNNSSSSESDNGSQINPLQCGECLKAHITFLAKSSKDLVTHMRTKHGEAYEKSKKVAMKRIAWTTDEDLVLAKLEIKLKATQKGQILERLTTEYNKIASRSNSHIRSKEAIRGRR</sequence>
<evidence type="ECO:0000313" key="2">
    <source>
        <dbReference type="EMBL" id="CAF4261933.1"/>
    </source>
</evidence>
<feature type="compositionally biased region" description="Low complexity" evidence="1">
    <location>
        <begin position="33"/>
        <end position="47"/>
    </location>
</feature>
<dbReference type="Proteomes" id="UP000663866">
    <property type="component" value="Unassembled WGS sequence"/>
</dbReference>
<dbReference type="AlphaFoldDB" id="A0A820FHQ9"/>
<accession>A0A820FHQ9</accession>
<evidence type="ECO:0000313" key="3">
    <source>
        <dbReference type="Proteomes" id="UP000663866"/>
    </source>
</evidence>
<dbReference type="EMBL" id="CAJOBG010009238">
    <property type="protein sequence ID" value="CAF4261933.1"/>
    <property type="molecule type" value="Genomic_DNA"/>
</dbReference>
<keyword evidence="3" id="KW-1185">Reference proteome</keyword>
<reference evidence="2" key="1">
    <citation type="submission" date="2021-02" db="EMBL/GenBank/DDBJ databases">
        <authorList>
            <person name="Nowell W R."/>
        </authorList>
    </citation>
    <scope>NUCLEOTIDE SEQUENCE</scope>
</reference>
<organism evidence="2 3">
    <name type="scientific">Rotaria magnacalcarata</name>
    <dbReference type="NCBI Taxonomy" id="392030"/>
    <lineage>
        <taxon>Eukaryota</taxon>
        <taxon>Metazoa</taxon>
        <taxon>Spiralia</taxon>
        <taxon>Gnathifera</taxon>
        <taxon>Rotifera</taxon>
        <taxon>Eurotatoria</taxon>
        <taxon>Bdelloidea</taxon>
        <taxon>Philodinida</taxon>
        <taxon>Philodinidae</taxon>
        <taxon>Rotaria</taxon>
    </lineage>
</organism>